<evidence type="ECO:0000313" key="3">
    <source>
        <dbReference type="Proteomes" id="UP000176741"/>
    </source>
</evidence>
<protein>
    <submittedName>
        <fullName evidence="2">Uncharacterized protein</fullName>
    </submittedName>
</protein>
<dbReference type="AlphaFoldDB" id="A0A1F7Y2U1"/>
<dbReference type="EMBL" id="MGGD01000004">
    <property type="protein sequence ID" value="OGM21633.1"/>
    <property type="molecule type" value="Genomic_DNA"/>
</dbReference>
<dbReference type="Proteomes" id="UP000176741">
    <property type="component" value="Unassembled WGS sequence"/>
</dbReference>
<proteinExistence type="predicted"/>
<evidence type="ECO:0000313" key="2">
    <source>
        <dbReference type="EMBL" id="OGM21633.1"/>
    </source>
</evidence>
<keyword evidence="1" id="KW-1133">Transmembrane helix</keyword>
<feature type="transmembrane region" description="Helical" evidence="1">
    <location>
        <begin position="6"/>
        <end position="25"/>
    </location>
</feature>
<accession>A0A1F7Y2U1</accession>
<reference evidence="2 3" key="1">
    <citation type="journal article" date="2016" name="Nat. Commun.">
        <title>Thousands of microbial genomes shed light on interconnected biogeochemical processes in an aquifer system.</title>
        <authorList>
            <person name="Anantharaman K."/>
            <person name="Brown C.T."/>
            <person name="Hug L.A."/>
            <person name="Sharon I."/>
            <person name="Castelle C.J."/>
            <person name="Probst A.J."/>
            <person name="Thomas B.C."/>
            <person name="Singh A."/>
            <person name="Wilkins M.J."/>
            <person name="Karaoz U."/>
            <person name="Brodie E.L."/>
            <person name="Williams K.H."/>
            <person name="Hubbard S.S."/>
            <person name="Banfield J.F."/>
        </authorList>
    </citation>
    <scope>NUCLEOTIDE SEQUENCE [LARGE SCALE GENOMIC DNA]</scope>
</reference>
<keyword evidence="1" id="KW-0812">Transmembrane</keyword>
<comment type="caution">
    <text evidence="2">The sequence shown here is derived from an EMBL/GenBank/DDBJ whole genome shotgun (WGS) entry which is preliminary data.</text>
</comment>
<keyword evidence="1" id="KW-0472">Membrane</keyword>
<name>A0A1F7Y2U1_9BACT</name>
<evidence type="ECO:0000256" key="1">
    <source>
        <dbReference type="SAM" id="Phobius"/>
    </source>
</evidence>
<organism evidence="2 3">
    <name type="scientific">Candidatus Woesebacteria bacterium RIFCSPHIGHO2_01_FULL_38_26b</name>
    <dbReference type="NCBI Taxonomy" id="1802491"/>
    <lineage>
        <taxon>Bacteria</taxon>
        <taxon>Candidatus Woeseibacteriota</taxon>
    </lineage>
</organism>
<sequence>MKAWIIRIIVLLLISAVMFFISYHYNVRFHFKDDLYACSYQKEGETSDGNTSVRKCFCLGKLSESISNVGNLKLGYCEGVGISYLQR</sequence>
<gene>
    <name evidence="2" type="ORF">A2771_00425</name>
</gene>